<feature type="signal peptide" evidence="2">
    <location>
        <begin position="1"/>
        <end position="25"/>
    </location>
</feature>
<dbReference type="Proteomes" id="UP000000763">
    <property type="component" value="Chromosome 3"/>
</dbReference>
<gene>
    <name evidence="3" type="ORF">B1130H05.4</name>
</gene>
<accession>Q10FE4</accession>
<feature type="compositionally biased region" description="Basic and acidic residues" evidence="1">
    <location>
        <begin position="31"/>
        <end position="43"/>
    </location>
</feature>
<feature type="region of interest" description="Disordered" evidence="1">
    <location>
        <begin position="24"/>
        <end position="49"/>
    </location>
</feature>
<organism evidence="3 4">
    <name type="scientific">Oryza sativa subsp. japonica</name>
    <name type="common">Rice</name>
    <dbReference type="NCBI Taxonomy" id="39947"/>
    <lineage>
        <taxon>Eukaryota</taxon>
        <taxon>Viridiplantae</taxon>
        <taxon>Streptophyta</taxon>
        <taxon>Embryophyta</taxon>
        <taxon>Tracheophyta</taxon>
        <taxon>Spermatophyta</taxon>
        <taxon>Magnoliopsida</taxon>
        <taxon>Liliopsida</taxon>
        <taxon>Poales</taxon>
        <taxon>Poaceae</taxon>
        <taxon>BOP clade</taxon>
        <taxon>Oryzoideae</taxon>
        <taxon>Oryzeae</taxon>
        <taxon>Oryzinae</taxon>
        <taxon>Oryza</taxon>
        <taxon>Oryza sativa</taxon>
    </lineage>
</organism>
<evidence type="ECO:0000313" key="3">
    <source>
        <dbReference type="EMBL" id="AAT85300.1"/>
    </source>
</evidence>
<feature type="chain" id="PRO_5024404843" evidence="2">
    <location>
        <begin position="26"/>
        <end position="170"/>
    </location>
</feature>
<protein>
    <submittedName>
        <fullName evidence="3">Uncharacterized protein</fullName>
    </submittedName>
</protein>
<dbReference type="EMBL" id="AC146718">
    <property type="protein sequence ID" value="AAT85300.1"/>
    <property type="molecule type" value="Genomic_DNA"/>
</dbReference>
<evidence type="ECO:0000256" key="1">
    <source>
        <dbReference type="SAM" id="MobiDB-lite"/>
    </source>
</evidence>
<keyword evidence="2" id="KW-0732">Signal</keyword>
<name>Q10FE4_ORYSJ</name>
<proteinExistence type="predicted"/>
<reference evidence="4" key="2">
    <citation type="journal article" date="2008" name="Nucleic Acids Res.">
        <title>The rice annotation project database (RAP-DB): 2008 update.</title>
        <authorList>
            <consortium name="The rice annotation project (RAP)"/>
        </authorList>
    </citation>
    <scope>GENOME REANNOTATION</scope>
    <source>
        <strain evidence="4">cv. Nipponbare</strain>
    </source>
</reference>
<sequence>MAAVRRPSPHRSLAAVLLSLRALTGKPGSSGREEGCREGEGRKAMGGSTVAARRDMRNFGPKLFRHIGIARYKGRKRESEPWLEVGKRVKTEEASKRRKKDDIMVATVWKPTKTKARASSSLNDYNECKKERVVCLAKCIKHFCCILNYNSWNSLAKDFWSLSSKDSTLC</sequence>
<reference evidence="4" key="1">
    <citation type="journal article" date="2005" name="Nature">
        <title>The map-based sequence of the rice genome.</title>
        <authorList>
            <consortium name="International rice genome sequencing project (IRGSP)"/>
            <person name="Matsumoto T."/>
            <person name="Wu J."/>
            <person name="Kanamori H."/>
            <person name="Katayose Y."/>
            <person name="Fujisawa M."/>
            <person name="Namiki N."/>
            <person name="Mizuno H."/>
            <person name="Yamamoto K."/>
            <person name="Antonio B.A."/>
            <person name="Baba T."/>
            <person name="Sakata K."/>
            <person name="Nagamura Y."/>
            <person name="Aoki H."/>
            <person name="Arikawa K."/>
            <person name="Arita K."/>
            <person name="Bito T."/>
            <person name="Chiden Y."/>
            <person name="Fujitsuka N."/>
            <person name="Fukunaka R."/>
            <person name="Hamada M."/>
            <person name="Harada C."/>
            <person name="Hayashi A."/>
            <person name="Hijishita S."/>
            <person name="Honda M."/>
            <person name="Hosokawa S."/>
            <person name="Ichikawa Y."/>
            <person name="Idonuma A."/>
            <person name="Iijima M."/>
            <person name="Ikeda M."/>
            <person name="Ikeno M."/>
            <person name="Ito K."/>
            <person name="Ito S."/>
            <person name="Ito T."/>
            <person name="Ito Y."/>
            <person name="Ito Y."/>
            <person name="Iwabuchi A."/>
            <person name="Kamiya K."/>
            <person name="Karasawa W."/>
            <person name="Kurita K."/>
            <person name="Katagiri S."/>
            <person name="Kikuta A."/>
            <person name="Kobayashi H."/>
            <person name="Kobayashi N."/>
            <person name="Machita K."/>
            <person name="Maehara T."/>
            <person name="Masukawa M."/>
            <person name="Mizubayashi T."/>
            <person name="Mukai Y."/>
            <person name="Nagasaki H."/>
            <person name="Nagata Y."/>
            <person name="Naito S."/>
            <person name="Nakashima M."/>
            <person name="Nakama Y."/>
            <person name="Nakamichi Y."/>
            <person name="Nakamura M."/>
            <person name="Meguro A."/>
            <person name="Negishi M."/>
            <person name="Ohta I."/>
            <person name="Ohta T."/>
            <person name="Okamoto M."/>
            <person name="Ono N."/>
            <person name="Saji S."/>
            <person name="Sakaguchi M."/>
            <person name="Sakai K."/>
            <person name="Shibata M."/>
            <person name="Shimokawa T."/>
            <person name="Song J."/>
            <person name="Takazaki Y."/>
            <person name="Terasawa K."/>
            <person name="Tsugane M."/>
            <person name="Tsuji K."/>
            <person name="Ueda S."/>
            <person name="Waki K."/>
            <person name="Yamagata H."/>
            <person name="Yamamoto M."/>
            <person name="Yamamoto S."/>
            <person name="Yamane H."/>
            <person name="Yoshiki S."/>
            <person name="Yoshihara R."/>
            <person name="Yukawa K."/>
            <person name="Zhong H."/>
            <person name="Yano M."/>
            <person name="Yuan Q."/>
            <person name="Ouyang S."/>
            <person name="Liu J."/>
            <person name="Jones K.M."/>
            <person name="Gansberger K."/>
            <person name="Moffat K."/>
            <person name="Hill J."/>
            <person name="Bera J."/>
            <person name="Fadrosh D."/>
            <person name="Jin S."/>
            <person name="Johri S."/>
            <person name="Kim M."/>
            <person name="Overton L."/>
            <person name="Reardon M."/>
            <person name="Tsitrin T."/>
            <person name="Vuong H."/>
            <person name="Weaver B."/>
            <person name="Ciecko A."/>
            <person name="Tallon L."/>
            <person name="Jackson J."/>
            <person name="Pai G."/>
            <person name="Aken S.V."/>
            <person name="Utterback T."/>
            <person name="Reidmuller S."/>
            <person name="Feldblyum T."/>
            <person name="Hsiao J."/>
            <person name="Zismann V."/>
            <person name="Iobst S."/>
            <person name="de Vazeille A.R."/>
            <person name="Buell C.R."/>
            <person name="Ying K."/>
            <person name="Li Y."/>
            <person name="Lu T."/>
            <person name="Huang Y."/>
            <person name="Zhao Q."/>
            <person name="Feng Q."/>
            <person name="Zhang L."/>
            <person name="Zhu J."/>
            <person name="Weng Q."/>
            <person name="Mu J."/>
            <person name="Lu Y."/>
            <person name="Fan D."/>
            <person name="Liu Y."/>
            <person name="Guan J."/>
            <person name="Zhang Y."/>
            <person name="Yu S."/>
            <person name="Liu X."/>
            <person name="Zhang Y."/>
            <person name="Hong G."/>
            <person name="Han B."/>
            <person name="Choisne N."/>
            <person name="Demange N."/>
            <person name="Orjeda G."/>
            <person name="Samain S."/>
            <person name="Cattolico L."/>
            <person name="Pelletier E."/>
            <person name="Couloux A."/>
            <person name="Segurens B."/>
            <person name="Wincker P."/>
            <person name="D'Hont A."/>
            <person name="Scarpelli C."/>
            <person name="Weissenbach J."/>
            <person name="Salanoubat M."/>
            <person name="Quetier F."/>
            <person name="Yu Y."/>
            <person name="Kim H.R."/>
            <person name="Rambo T."/>
            <person name="Currie J."/>
            <person name="Collura K."/>
            <person name="Luo M."/>
            <person name="Yang T."/>
            <person name="Ammiraju J.S.S."/>
            <person name="Engler F."/>
            <person name="Soderlund C."/>
            <person name="Wing R.A."/>
            <person name="Palmer L.E."/>
            <person name="de la Bastide M."/>
            <person name="Spiegel L."/>
            <person name="Nascimento L."/>
            <person name="Zutavern T."/>
            <person name="O'Shaughnessy A."/>
            <person name="Dike S."/>
            <person name="Dedhia N."/>
            <person name="Preston R."/>
            <person name="Balija V."/>
            <person name="McCombie W.R."/>
            <person name="Chow T."/>
            <person name="Chen H."/>
            <person name="Chung M."/>
            <person name="Chen C."/>
            <person name="Shaw J."/>
            <person name="Wu H."/>
            <person name="Hsiao K."/>
            <person name="Chao Y."/>
            <person name="Chu M."/>
            <person name="Cheng C."/>
            <person name="Hour A."/>
            <person name="Lee P."/>
            <person name="Lin S."/>
            <person name="Lin Y."/>
            <person name="Liou J."/>
            <person name="Liu S."/>
            <person name="Hsing Y."/>
            <person name="Raghuvanshi S."/>
            <person name="Mohanty A."/>
            <person name="Bharti A.K."/>
            <person name="Gaur A."/>
            <person name="Gupta V."/>
            <person name="Kumar D."/>
            <person name="Ravi V."/>
            <person name="Vij S."/>
            <person name="Kapur A."/>
            <person name="Khurana P."/>
            <person name="Khurana P."/>
            <person name="Khurana J.P."/>
            <person name="Tyagi A.K."/>
            <person name="Gaikwad K."/>
            <person name="Singh A."/>
            <person name="Dalal V."/>
            <person name="Srivastava S."/>
            <person name="Dixit A."/>
            <person name="Pal A.K."/>
            <person name="Ghazi I.A."/>
            <person name="Yadav M."/>
            <person name="Pandit A."/>
            <person name="Bhargava A."/>
            <person name="Sureshbabu K."/>
            <person name="Batra K."/>
            <person name="Sharma T.R."/>
            <person name="Mohapatra T."/>
            <person name="Singh N.K."/>
            <person name="Messing J."/>
            <person name="Nelson A.B."/>
            <person name="Fuks G."/>
            <person name="Kavchok S."/>
            <person name="Keizer G."/>
            <person name="Linton E."/>
            <person name="Llaca V."/>
            <person name="Song R."/>
            <person name="Tanyolac B."/>
            <person name="Young S."/>
            <person name="Ho-Il K."/>
            <person name="Hahn J.H."/>
            <person name="Sangsakoo G."/>
            <person name="Vanavichit A."/>
            <person name="de Mattos Luiz.A.T."/>
            <person name="Zimmer P.D."/>
            <person name="Malone G."/>
            <person name="Dellagostin O."/>
            <person name="de Oliveira A.C."/>
            <person name="Bevan M."/>
            <person name="Bancroft I."/>
            <person name="Minx P."/>
            <person name="Cordum H."/>
            <person name="Wilson R."/>
            <person name="Cheng Z."/>
            <person name="Jin W."/>
            <person name="Jiang J."/>
            <person name="Leong S.A."/>
            <person name="Iwama H."/>
            <person name="Gojobori T."/>
            <person name="Itoh T."/>
            <person name="Niimura Y."/>
            <person name="Fujii Y."/>
            <person name="Habara T."/>
            <person name="Sakai H."/>
            <person name="Sato Y."/>
            <person name="Wilson G."/>
            <person name="Kumar K."/>
            <person name="McCouch S."/>
            <person name="Juretic N."/>
            <person name="Hoen D."/>
            <person name="Wright S."/>
            <person name="Bruskiewich R."/>
            <person name="Bureau T."/>
            <person name="Miyao A."/>
            <person name="Hirochika H."/>
            <person name="Nishikawa T."/>
            <person name="Kadowaki K."/>
            <person name="Sugiura M."/>
            <person name="Burr B."/>
            <person name="Sasaki T."/>
        </authorList>
    </citation>
    <scope>NUCLEOTIDE SEQUENCE [LARGE SCALE GENOMIC DNA]</scope>
    <source>
        <strain evidence="4">cv. Nipponbare</strain>
    </source>
</reference>
<evidence type="ECO:0000256" key="2">
    <source>
        <dbReference type="SAM" id="SignalP"/>
    </source>
</evidence>
<evidence type="ECO:0000313" key="4">
    <source>
        <dbReference type="Proteomes" id="UP000000763"/>
    </source>
</evidence>
<dbReference type="AlphaFoldDB" id="Q10FE4"/>